<dbReference type="Proteomes" id="UP000179076">
    <property type="component" value="Unassembled WGS sequence"/>
</dbReference>
<name>A0A1F6VCK2_9PROT</name>
<evidence type="ECO:0008006" key="4">
    <source>
        <dbReference type="Google" id="ProtNLM"/>
    </source>
</evidence>
<protein>
    <recommendedName>
        <fullName evidence="4">DUF4124 domain-containing protein</fullName>
    </recommendedName>
</protein>
<gene>
    <name evidence="2" type="ORF">A2W18_11335</name>
</gene>
<comment type="caution">
    <text evidence="2">The sequence shown here is derived from an EMBL/GenBank/DDBJ whole genome shotgun (WGS) entry which is preliminary data.</text>
</comment>
<organism evidence="2 3">
    <name type="scientific">Candidatus Muproteobacteria bacterium RBG_16_60_9</name>
    <dbReference type="NCBI Taxonomy" id="1817755"/>
    <lineage>
        <taxon>Bacteria</taxon>
        <taxon>Pseudomonadati</taxon>
        <taxon>Pseudomonadota</taxon>
        <taxon>Candidatus Muproteobacteria</taxon>
    </lineage>
</organism>
<evidence type="ECO:0000313" key="3">
    <source>
        <dbReference type="Proteomes" id="UP000179076"/>
    </source>
</evidence>
<reference evidence="2 3" key="1">
    <citation type="journal article" date="2016" name="Nat. Commun.">
        <title>Thousands of microbial genomes shed light on interconnected biogeochemical processes in an aquifer system.</title>
        <authorList>
            <person name="Anantharaman K."/>
            <person name="Brown C.T."/>
            <person name="Hug L.A."/>
            <person name="Sharon I."/>
            <person name="Castelle C.J."/>
            <person name="Probst A.J."/>
            <person name="Thomas B.C."/>
            <person name="Singh A."/>
            <person name="Wilkins M.J."/>
            <person name="Karaoz U."/>
            <person name="Brodie E.L."/>
            <person name="Williams K.H."/>
            <person name="Hubbard S.S."/>
            <person name="Banfield J.F."/>
        </authorList>
    </citation>
    <scope>NUCLEOTIDE SEQUENCE [LARGE SCALE GENOMIC DNA]</scope>
</reference>
<feature type="compositionally biased region" description="Basic and acidic residues" evidence="1">
    <location>
        <begin position="158"/>
        <end position="169"/>
    </location>
</feature>
<feature type="region of interest" description="Disordered" evidence="1">
    <location>
        <begin position="60"/>
        <end position="83"/>
    </location>
</feature>
<evidence type="ECO:0000313" key="2">
    <source>
        <dbReference type="EMBL" id="OGI67295.1"/>
    </source>
</evidence>
<feature type="region of interest" description="Disordered" evidence="1">
    <location>
        <begin position="132"/>
        <end position="169"/>
    </location>
</feature>
<accession>A0A1F6VCK2</accession>
<sequence>MPGISAAKDGTGIKKCQDATGRWHYGDAAATACAESKVTVINKQGIKTKVIDAPLSAAELKERESRKAEIESEEGRAKQQAQRDEILRTTYAHEADILYIRDRKVAQLDASIKASTDTLNPLRATLQRMEAQAEAEKKSGAASEQTVKGIEQTRSQIAKHEAAIEQRRQEQAAIKAQAEQDLVRYRELKGQQPTSAAKSNK</sequence>
<dbReference type="AlphaFoldDB" id="A0A1F6VCK2"/>
<proteinExistence type="predicted"/>
<dbReference type="EMBL" id="MFSP01000064">
    <property type="protein sequence ID" value="OGI67295.1"/>
    <property type="molecule type" value="Genomic_DNA"/>
</dbReference>
<evidence type="ECO:0000256" key="1">
    <source>
        <dbReference type="SAM" id="MobiDB-lite"/>
    </source>
</evidence>